<evidence type="ECO:0000256" key="8">
    <source>
        <dbReference type="SAM" id="Phobius"/>
    </source>
</evidence>
<keyword evidence="6 8" id="KW-1133">Transmembrane helix</keyword>
<comment type="similarity">
    <text evidence="2">Belongs to the major facilitator superfamily.</text>
</comment>
<dbReference type="InterPro" id="IPR020846">
    <property type="entry name" value="MFS_dom"/>
</dbReference>
<keyword evidence="3" id="KW-0813">Transport</keyword>
<feature type="transmembrane region" description="Helical" evidence="8">
    <location>
        <begin position="221"/>
        <end position="245"/>
    </location>
</feature>
<evidence type="ECO:0000256" key="5">
    <source>
        <dbReference type="ARBA" id="ARBA00022692"/>
    </source>
</evidence>
<keyword evidence="4" id="KW-1003">Cell membrane</keyword>
<dbReference type="InterPro" id="IPR005829">
    <property type="entry name" value="Sugar_transporter_CS"/>
</dbReference>
<dbReference type="EMBL" id="JAAFYZ010000041">
    <property type="protein sequence ID" value="MBS2548105.1"/>
    <property type="molecule type" value="Genomic_DNA"/>
</dbReference>
<feature type="transmembrane region" description="Helical" evidence="8">
    <location>
        <begin position="352"/>
        <end position="372"/>
    </location>
</feature>
<feature type="transmembrane region" description="Helical" evidence="8">
    <location>
        <begin position="58"/>
        <end position="78"/>
    </location>
</feature>
<evidence type="ECO:0000256" key="4">
    <source>
        <dbReference type="ARBA" id="ARBA00022475"/>
    </source>
</evidence>
<feature type="transmembrane region" description="Helical" evidence="8">
    <location>
        <begin position="257"/>
        <end position="280"/>
    </location>
</feature>
<sequence>MAQADTVPAEHEGHLPGTPEFRRVLTALFAAGIATFVLLYDTQALLPDLSRAFHVSPAASTLSVSAATIGLALALLVFGPLSEAVGRTVLIRFSMAASAVLAIICAAAPDWDSLIALRLLAGVALAGLPAVATAYLREEMHPSAQARAAGIYIGGTAIGGMAARIVTAPIAESAGWRWALVAAAAVSTACAVVVAVTLPPSRHFVPTRLRGRTVLAMQRRALADPALLALYALGACAVGALVAVFNAVGFRLTGAPFHLGVGLVSLVFLTYPLGTVSSTVSGRLADRLGRRAIAPIGCAVAFGGVLLTLTGSLPVVIVGIAALTVGFFCVHGLASGWVTARSHASGASPSQAAAFYLFAYYIGSSVFGSLGGRAWSAGGWPGVVTVAGSLLGIAGVLALLLRRIPPLVAPRTSG</sequence>
<keyword evidence="5 8" id="KW-0812">Transmembrane</keyword>
<keyword evidence="7 8" id="KW-0472">Membrane</keyword>
<feature type="transmembrane region" description="Helical" evidence="8">
    <location>
        <begin position="24"/>
        <end position="46"/>
    </location>
</feature>
<dbReference type="SUPFAM" id="SSF103473">
    <property type="entry name" value="MFS general substrate transporter"/>
    <property type="match status" value="1"/>
</dbReference>
<comment type="caution">
    <text evidence="10">The sequence shown here is derived from an EMBL/GenBank/DDBJ whole genome shotgun (WGS) entry which is preliminary data.</text>
</comment>
<accession>A0ABS5KPZ3</accession>
<evidence type="ECO:0000259" key="9">
    <source>
        <dbReference type="PROSITE" id="PS50850"/>
    </source>
</evidence>
<evidence type="ECO:0000313" key="10">
    <source>
        <dbReference type="EMBL" id="MBS2548105.1"/>
    </source>
</evidence>
<feature type="domain" description="Major facilitator superfamily (MFS) profile" evidence="9">
    <location>
        <begin position="20"/>
        <end position="406"/>
    </location>
</feature>
<dbReference type="Pfam" id="PF07690">
    <property type="entry name" value="MFS_1"/>
    <property type="match status" value="1"/>
</dbReference>
<feature type="transmembrane region" description="Helical" evidence="8">
    <location>
        <begin position="292"/>
        <end position="309"/>
    </location>
</feature>
<evidence type="ECO:0000313" key="11">
    <source>
        <dbReference type="Proteomes" id="UP000730482"/>
    </source>
</evidence>
<dbReference type="PROSITE" id="PS00216">
    <property type="entry name" value="SUGAR_TRANSPORT_1"/>
    <property type="match status" value="1"/>
</dbReference>
<dbReference type="Proteomes" id="UP000730482">
    <property type="component" value="Unassembled WGS sequence"/>
</dbReference>
<keyword evidence="11" id="KW-1185">Reference proteome</keyword>
<evidence type="ECO:0000256" key="7">
    <source>
        <dbReference type="ARBA" id="ARBA00023136"/>
    </source>
</evidence>
<feature type="transmembrane region" description="Helical" evidence="8">
    <location>
        <begin position="148"/>
        <end position="166"/>
    </location>
</feature>
<dbReference type="PROSITE" id="PS50850">
    <property type="entry name" value="MFS"/>
    <property type="match status" value="1"/>
</dbReference>
<comment type="subcellular location">
    <subcellularLocation>
        <location evidence="1">Cell membrane</location>
        <topology evidence="1">Multi-pass membrane protein</topology>
    </subcellularLocation>
</comment>
<dbReference type="PANTHER" id="PTHR43271">
    <property type="entry name" value="BLL2771 PROTEIN"/>
    <property type="match status" value="1"/>
</dbReference>
<dbReference type="CDD" id="cd17324">
    <property type="entry name" value="MFS_NepI_like"/>
    <property type="match status" value="1"/>
</dbReference>
<dbReference type="InterPro" id="IPR011701">
    <property type="entry name" value="MFS"/>
</dbReference>
<feature type="transmembrane region" description="Helical" evidence="8">
    <location>
        <begin position="115"/>
        <end position="136"/>
    </location>
</feature>
<dbReference type="PANTHER" id="PTHR43271:SF1">
    <property type="entry name" value="INNER MEMBRANE TRANSPORT PROTEIN YNFM"/>
    <property type="match status" value="1"/>
</dbReference>
<evidence type="ECO:0000256" key="1">
    <source>
        <dbReference type="ARBA" id="ARBA00004651"/>
    </source>
</evidence>
<proteinExistence type="inferred from homology"/>
<protein>
    <submittedName>
        <fullName evidence="10">MFS transporter</fullName>
    </submittedName>
</protein>
<feature type="transmembrane region" description="Helical" evidence="8">
    <location>
        <begin position="178"/>
        <end position="200"/>
    </location>
</feature>
<reference evidence="10 11" key="1">
    <citation type="submission" date="2020-02" db="EMBL/GenBank/DDBJ databases">
        <title>Acidophilic actinobacteria isolated from forest soil.</title>
        <authorList>
            <person name="Golinska P."/>
        </authorList>
    </citation>
    <scope>NUCLEOTIDE SEQUENCE [LARGE SCALE GENOMIC DNA]</scope>
    <source>
        <strain evidence="10 11">NL8</strain>
    </source>
</reference>
<feature type="transmembrane region" description="Helical" evidence="8">
    <location>
        <begin position="315"/>
        <end position="340"/>
    </location>
</feature>
<name>A0ABS5KPZ3_9ACTN</name>
<gene>
    <name evidence="10" type="ORF">KGQ19_14655</name>
</gene>
<dbReference type="InterPro" id="IPR036259">
    <property type="entry name" value="MFS_trans_sf"/>
</dbReference>
<dbReference type="Gene3D" id="1.20.1250.20">
    <property type="entry name" value="MFS general substrate transporter like domains"/>
    <property type="match status" value="1"/>
</dbReference>
<feature type="transmembrane region" description="Helical" evidence="8">
    <location>
        <begin position="90"/>
        <end position="109"/>
    </location>
</feature>
<feature type="transmembrane region" description="Helical" evidence="8">
    <location>
        <begin position="378"/>
        <end position="401"/>
    </location>
</feature>
<organism evidence="10 11">
    <name type="scientific">Catenulispora pinistramenti</name>
    <dbReference type="NCBI Taxonomy" id="2705254"/>
    <lineage>
        <taxon>Bacteria</taxon>
        <taxon>Bacillati</taxon>
        <taxon>Actinomycetota</taxon>
        <taxon>Actinomycetes</taxon>
        <taxon>Catenulisporales</taxon>
        <taxon>Catenulisporaceae</taxon>
        <taxon>Catenulispora</taxon>
    </lineage>
</organism>
<evidence type="ECO:0000256" key="6">
    <source>
        <dbReference type="ARBA" id="ARBA00022989"/>
    </source>
</evidence>
<evidence type="ECO:0000256" key="2">
    <source>
        <dbReference type="ARBA" id="ARBA00008335"/>
    </source>
</evidence>
<evidence type="ECO:0000256" key="3">
    <source>
        <dbReference type="ARBA" id="ARBA00022448"/>
    </source>
</evidence>